<name>A0ABT9NBP1_9ACTO</name>
<dbReference type="Proteomes" id="UP001235966">
    <property type="component" value="Unassembled WGS sequence"/>
</dbReference>
<keyword evidence="2" id="KW-1185">Reference proteome</keyword>
<protein>
    <submittedName>
        <fullName evidence="1">DNA-binding CsgD family transcriptional regulator</fullName>
    </submittedName>
</protein>
<gene>
    <name evidence="1" type="ORF">J2S49_001210</name>
</gene>
<reference evidence="1 2" key="1">
    <citation type="submission" date="2023-07" db="EMBL/GenBank/DDBJ databases">
        <title>Sequencing the genomes of 1000 actinobacteria strains.</title>
        <authorList>
            <person name="Klenk H.-P."/>
        </authorList>
    </citation>
    <scope>NUCLEOTIDE SEQUENCE [LARGE SCALE GENOMIC DNA]</scope>
    <source>
        <strain evidence="1 2">DSM 102162</strain>
    </source>
</reference>
<accession>A0ABT9NBP1</accession>
<dbReference type="GO" id="GO:0003677">
    <property type="term" value="F:DNA binding"/>
    <property type="evidence" value="ECO:0007669"/>
    <property type="project" value="UniProtKB-KW"/>
</dbReference>
<organism evidence="1 2">
    <name type="scientific">Arcanobacterium wilhelmae</name>
    <dbReference type="NCBI Taxonomy" id="1803177"/>
    <lineage>
        <taxon>Bacteria</taxon>
        <taxon>Bacillati</taxon>
        <taxon>Actinomycetota</taxon>
        <taxon>Actinomycetes</taxon>
        <taxon>Actinomycetales</taxon>
        <taxon>Actinomycetaceae</taxon>
        <taxon>Arcanobacterium</taxon>
    </lineage>
</organism>
<sequence length="123" mass="13606">MAQLTVKANRWAGGWELEISPEQHTQVRRFSEARAQVVDFLDTVDPTTDHSIWEIVIEPDMGQLSTELNDARNAMAQAKLAQETAATKIRTAVKALRSEGISTSDIALIMGVSRSRVSQLVRS</sequence>
<dbReference type="RefSeq" id="WP_278058880.1">
    <property type="nucleotide sequence ID" value="NZ_CP121247.1"/>
</dbReference>
<evidence type="ECO:0000313" key="2">
    <source>
        <dbReference type="Proteomes" id="UP001235966"/>
    </source>
</evidence>
<proteinExistence type="predicted"/>
<evidence type="ECO:0000313" key="1">
    <source>
        <dbReference type="EMBL" id="MDP9801134.1"/>
    </source>
</evidence>
<keyword evidence="1" id="KW-0238">DNA-binding</keyword>
<dbReference type="EMBL" id="JAUSQW010000001">
    <property type="protein sequence ID" value="MDP9801134.1"/>
    <property type="molecule type" value="Genomic_DNA"/>
</dbReference>
<comment type="caution">
    <text evidence="1">The sequence shown here is derived from an EMBL/GenBank/DDBJ whole genome shotgun (WGS) entry which is preliminary data.</text>
</comment>